<accession>A0A9I9E5F3</accession>
<dbReference type="EnsemblPlants" id="MELO3C029020.2.1">
    <property type="protein sequence ID" value="MELO3C029020.2.1"/>
    <property type="gene ID" value="MELO3C029020.2"/>
</dbReference>
<proteinExistence type="predicted"/>
<name>A0A9I9E5F3_CUCME</name>
<organism evidence="1">
    <name type="scientific">Cucumis melo</name>
    <name type="common">Muskmelon</name>
    <dbReference type="NCBI Taxonomy" id="3656"/>
    <lineage>
        <taxon>Eukaryota</taxon>
        <taxon>Viridiplantae</taxon>
        <taxon>Streptophyta</taxon>
        <taxon>Embryophyta</taxon>
        <taxon>Tracheophyta</taxon>
        <taxon>Spermatophyta</taxon>
        <taxon>Magnoliopsida</taxon>
        <taxon>eudicotyledons</taxon>
        <taxon>Gunneridae</taxon>
        <taxon>Pentapetalae</taxon>
        <taxon>rosids</taxon>
        <taxon>fabids</taxon>
        <taxon>Cucurbitales</taxon>
        <taxon>Cucurbitaceae</taxon>
        <taxon>Benincaseae</taxon>
        <taxon>Cucumis</taxon>
    </lineage>
</organism>
<sequence>MFHALMSNQFIETRTHTKTRLEINSRLKGTTTTTLQHPKFRSLSSSPSEPLSLVGSHTHDIDEKLLGFANFFSAYRWIKKIWVSMSFVAWTNNAKAMAVTRKDGMLMEFIECTSNVKDVVRYLFKEVDFRIENCGLQSRIMLIYKVGVSFKYLFKGECSAPMYNNINKVDYEREIRFISPFNLGWNYYLVLALQMVLQESIGAVKPY</sequence>
<evidence type="ECO:0000313" key="1">
    <source>
        <dbReference type="EnsemblPlants" id="MELO3C029020.2.1"/>
    </source>
</evidence>
<dbReference type="Gramene" id="MELO3C029020.2.1">
    <property type="protein sequence ID" value="MELO3C029020.2.1"/>
    <property type="gene ID" value="MELO3C029020.2"/>
</dbReference>
<protein>
    <submittedName>
        <fullName evidence="1">Uncharacterized protein</fullName>
    </submittedName>
</protein>
<reference evidence="1" key="1">
    <citation type="submission" date="2023-03" db="UniProtKB">
        <authorList>
            <consortium name="EnsemblPlants"/>
        </authorList>
    </citation>
    <scope>IDENTIFICATION</scope>
</reference>
<dbReference type="AlphaFoldDB" id="A0A9I9E5F3"/>